<dbReference type="EMBL" id="CP006577">
    <property type="protein sequence ID" value="AIG98539.1"/>
    <property type="molecule type" value="Genomic_DNA"/>
</dbReference>
<dbReference type="Proteomes" id="UP000028501">
    <property type="component" value="Chromosome"/>
</dbReference>
<dbReference type="InterPro" id="IPR038880">
    <property type="entry name" value="MJ0871-like"/>
</dbReference>
<dbReference type="RefSeq" id="WP_010879025.1">
    <property type="nucleotide sequence ID" value="NZ_CP006577.1"/>
</dbReference>
<keyword evidence="1" id="KW-1133">Transmembrane helix</keyword>
<gene>
    <name evidence="2" type="ORF">AFULGI_00017820</name>
</gene>
<keyword evidence="1" id="KW-0812">Transmembrane</keyword>
<dbReference type="GeneID" id="24795277"/>
<dbReference type="AlphaFoldDB" id="A0A075WHG2"/>
<evidence type="ECO:0000313" key="2">
    <source>
        <dbReference type="EMBL" id="AIG98539.1"/>
    </source>
</evidence>
<protein>
    <recommendedName>
        <fullName evidence="4">Nucleoside recognition protein</fullName>
    </recommendedName>
</protein>
<dbReference type="KEGG" id="afg:AFULGI_00017820"/>
<dbReference type="PANTHER" id="PTHR38139:SF1">
    <property type="entry name" value="NUCLEOSIDE TRANSPORTER_FEOB GTPASE GATE DOMAIN-CONTAINING PROTEIN"/>
    <property type="match status" value="1"/>
</dbReference>
<keyword evidence="1" id="KW-0472">Membrane</keyword>
<organism evidence="2 3">
    <name type="scientific">Archaeoglobus fulgidus DSM 8774</name>
    <dbReference type="NCBI Taxonomy" id="1344584"/>
    <lineage>
        <taxon>Archaea</taxon>
        <taxon>Methanobacteriati</taxon>
        <taxon>Methanobacteriota</taxon>
        <taxon>Archaeoglobi</taxon>
        <taxon>Archaeoglobales</taxon>
        <taxon>Archaeoglobaceae</taxon>
        <taxon>Archaeoglobus</taxon>
    </lineage>
</organism>
<dbReference type="PANTHER" id="PTHR38139">
    <property type="entry name" value="GATE DOMAIN-CONTAINING PROTEIN"/>
    <property type="match status" value="1"/>
</dbReference>
<sequence length="136" mass="14769">MDVNYALLQTLTLMSKVVPIMLVSLILSNAPFSLPQFSRVGEFINNLIRFSKLKSGFAIASFLIHPIVGISSLSAMYRAGKLSFRETACSAALSMLPRGFRAALLFLAPVAVSVFGVEIGLLFVSLDLISRLVVFL</sequence>
<evidence type="ECO:0000313" key="3">
    <source>
        <dbReference type="Proteomes" id="UP000028501"/>
    </source>
</evidence>
<evidence type="ECO:0008006" key="4">
    <source>
        <dbReference type="Google" id="ProtNLM"/>
    </source>
</evidence>
<name>A0A075WHG2_ARCFL</name>
<dbReference type="HOGENOM" id="CLU_1870606_0_0_2"/>
<proteinExistence type="predicted"/>
<reference evidence="2 3" key="1">
    <citation type="submission" date="2013-07" db="EMBL/GenBank/DDBJ databases">
        <title>Genome of Archaeoglobus fulgidus.</title>
        <authorList>
            <person name="Fiebig A."/>
            <person name="Birkeland N.-K."/>
        </authorList>
    </citation>
    <scope>NUCLEOTIDE SEQUENCE [LARGE SCALE GENOMIC DNA]</scope>
    <source>
        <strain evidence="2 3">DSM 8774</strain>
    </source>
</reference>
<feature type="transmembrane region" description="Helical" evidence="1">
    <location>
        <begin position="103"/>
        <end position="126"/>
    </location>
</feature>
<evidence type="ECO:0000256" key="1">
    <source>
        <dbReference type="SAM" id="Phobius"/>
    </source>
</evidence>
<accession>A0A075WHG2</accession>
<feature type="transmembrane region" description="Helical" evidence="1">
    <location>
        <begin position="55"/>
        <end position="77"/>
    </location>
</feature>